<comment type="caution">
    <text evidence="2">The sequence shown here is derived from an EMBL/GenBank/DDBJ whole genome shotgun (WGS) entry which is preliminary data.</text>
</comment>
<dbReference type="Proteomes" id="UP000468735">
    <property type="component" value="Unassembled WGS sequence"/>
</dbReference>
<name>A0A6H9YDG7_9ACTN</name>
<dbReference type="AlphaFoldDB" id="A0A6H9YDG7"/>
<keyword evidence="1" id="KW-1133">Transmembrane helix</keyword>
<evidence type="ECO:0000313" key="3">
    <source>
        <dbReference type="Proteomes" id="UP000468735"/>
    </source>
</evidence>
<organism evidence="2 3">
    <name type="scientific">Actinomadura rudentiformis</name>
    <dbReference type="NCBI Taxonomy" id="359158"/>
    <lineage>
        <taxon>Bacteria</taxon>
        <taxon>Bacillati</taxon>
        <taxon>Actinomycetota</taxon>
        <taxon>Actinomycetes</taxon>
        <taxon>Streptosporangiales</taxon>
        <taxon>Thermomonosporaceae</taxon>
        <taxon>Actinomadura</taxon>
    </lineage>
</organism>
<keyword evidence="3" id="KW-1185">Reference proteome</keyword>
<sequence length="100" mass="10573">MRGSRWPWLKILAGALVIFGLAMFNINAEAVINGDAVECDGSPMRPDQWCVSAVGGGTHSYEEEKQSEARGALVGYAGAGLGILGIVLFIGHGITARRRS</sequence>
<gene>
    <name evidence="2" type="ORF">F8566_49295</name>
</gene>
<keyword evidence="1" id="KW-0472">Membrane</keyword>
<dbReference type="EMBL" id="WBMT01000041">
    <property type="protein sequence ID" value="KAB2337893.1"/>
    <property type="molecule type" value="Genomic_DNA"/>
</dbReference>
<dbReference type="RefSeq" id="WP_151571391.1">
    <property type="nucleotide sequence ID" value="NZ_WBMT01000041.1"/>
</dbReference>
<dbReference type="OrthoDB" id="4315074at2"/>
<accession>A0A6H9YDG7</accession>
<evidence type="ECO:0000256" key="1">
    <source>
        <dbReference type="SAM" id="Phobius"/>
    </source>
</evidence>
<reference evidence="2 3" key="1">
    <citation type="submission" date="2019-09" db="EMBL/GenBank/DDBJ databases">
        <title>Actinomadura physcomitrii sp. nov., a novel actinomycete isolated from moss [Physcomitrium sphaericum (Ludw) Fuernr].</title>
        <authorList>
            <person name="Zhuang X."/>
            <person name="Liu C."/>
        </authorList>
    </citation>
    <scope>NUCLEOTIDE SEQUENCE [LARGE SCALE GENOMIC DNA]</scope>
    <source>
        <strain evidence="2 3">HMC1</strain>
    </source>
</reference>
<feature type="transmembrane region" description="Helical" evidence="1">
    <location>
        <begin position="73"/>
        <end position="94"/>
    </location>
</feature>
<keyword evidence="1" id="KW-0812">Transmembrane</keyword>
<protein>
    <submittedName>
        <fullName evidence="2">Uncharacterized protein</fullName>
    </submittedName>
</protein>
<evidence type="ECO:0000313" key="2">
    <source>
        <dbReference type="EMBL" id="KAB2337893.1"/>
    </source>
</evidence>
<proteinExistence type="predicted"/>